<feature type="domain" description="SWIM-type" evidence="2">
    <location>
        <begin position="50"/>
        <end position="88"/>
    </location>
</feature>
<reference evidence="3 4" key="1">
    <citation type="journal article" date="2010" name="Proc. Natl. Acad. Sci. U.S.A.">
        <title>Enigmatic, ultrasmall, uncultivated Archaea.</title>
        <authorList>
            <person name="Baker B.J."/>
            <person name="Comolli L.R."/>
            <person name="Dick G.J."/>
            <person name="Hauser L.J."/>
            <person name="Hyatt D."/>
            <person name="Dill B.D."/>
            <person name="Land M.L."/>
            <person name="Verberkmoes N.C."/>
            <person name="Hettich R.L."/>
            <person name="Banfield J.F."/>
        </authorList>
    </citation>
    <scope>NUCLEOTIDE SEQUENCE [LARGE SCALE GENOMIC DNA]</scope>
</reference>
<dbReference type="GO" id="GO:0008270">
    <property type="term" value="F:zinc ion binding"/>
    <property type="evidence" value="ECO:0007669"/>
    <property type="project" value="UniProtKB-KW"/>
</dbReference>
<dbReference type="AlphaFoldDB" id="A0A6P3CSQ2"/>
<proteinExistence type="predicted"/>
<evidence type="ECO:0000259" key="2">
    <source>
        <dbReference type="PROSITE" id="PS50966"/>
    </source>
</evidence>
<sequence>MEIKILEDKDLKKDEKLYIKGIRLTNSVKIDYKTQKHVSFLVQGDNELHNVMYFDEKPQDKKWQCDCKWYTLQDKLCSHIIAVNLAVKNGKLKID</sequence>
<keyword evidence="1" id="KW-0479">Metal-binding</keyword>
<dbReference type="PROSITE" id="PS50966">
    <property type="entry name" value="ZF_SWIM"/>
    <property type="match status" value="1"/>
</dbReference>
<evidence type="ECO:0000313" key="3">
    <source>
        <dbReference type="EMBL" id="EFD92573.1"/>
    </source>
</evidence>
<protein>
    <submittedName>
        <fullName evidence="3">Zinc finger SWIM domain protein</fullName>
    </submittedName>
</protein>
<evidence type="ECO:0000256" key="1">
    <source>
        <dbReference type="PROSITE-ProRule" id="PRU00325"/>
    </source>
</evidence>
<accession>A0A6P3CSQ2</accession>
<organism evidence="3 4">
    <name type="scientific">Candidatus Parvarchaeum acidophilus ARMAN-5</name>
    <dbReference type="NCBI Taxonomy" id="662762"/>
    <lineage>
        <taxon>Archaea</taxon>
        <taxon>Candidatus Parvarchaeota</taxon>
        <taxon>Candidatus Parvarchaeum</taxon>
    </lineage>
</organism>
<keyword evidence="1" id="KW-0862">Zinc</keyword>
<gene>
    <name evidence="3" type="ORF">BJBARM5_0707</name>
</gene>
<name>A0A6P3CSQ2_PARA5</name>
<dbReference type="EMBL" id="GG745571">
    <property type="protein sequence ID" value="EFD92573.1"/>
    <property type="molecule type" value="Genomic_DNA"/>
</dbReference>
<dbReference type="Proteomes" id="UP000009376">
    <property type="component" value="Unassembled WGS sequence"/>
</dbReference>
<dbReference type="InterPro" id="IPR007527">
    <property type="entry name" value="Znf_SWIM"/>
</dbReference>
<dbReference type="Pfam" id="PF04434">
    <property type="entry name" value="SWIM"/>
    <property type="match status" value="1"/>
</dbReference>
<evidence type="ECO:0000313" key="4">
    <source>
        <dbReference type="Proteomes" id="UP000009376"/>
    </source>
</evidence>
<keyword evidence="1" id="KW-0863">Zinc-finger</keyword>